<gene>
    <name evidence="2" type="ORF">Amon01_000210400</name>
</gene>
<dbReference type="GO" id="GO:0005829">
    <property type="term" value="C:cytosol"/>
    <property type="evidence" value="ECO:0007669"/>
    <property type="project" value="TreeGrafter"/>
</dbReference>
<sequence>MSFALPRIARLASTRTPTLFFKPIATRSNQFIRMGSTLTPVISSNAPPAAASYSHAIKANGFVYVSGQIPYTPDGKPVEGDIKAKGEQVLQNVFAILKDSNSSLEKIVKVNVFLTDINDFAKFNEVYSKYFNVHKPARSCVAVKDLPLGVPLEVEVVAVEN</sequence>
<proteinExistence type="inferred from homology"/>
<name>A0A9W6YUA3_AMBMO</name>
<organism evidence="2 3">
    <name type="scientific">Ambrosiozyma monospora</name>
    <name type="common">Yeast</name>
    <name type="synonym">Endomycopsis monosporus</name>
    <dbReference type="NCBI Taxonomy" id="43982"/>
    <lineage>
        <taxon>Eukaryota</taxon>
        <taxon>Fungi</taxon>
        <taxon>Dikarya</taxon>
        <taxon>Ascomycota</taxon>
        <taxon>Saccharomycotina</taxon>
        <taxon>Pichiomycetes</taxon>
        <taxon>Pichiales</taxon>
        <taxon>Pichiaceae</taxon>
        <taxon>Ambrosiozyma</taxon>
    </lineage>
</organism>
<keyword evidence="3" id="KW-1185">Reference proteome</keyword>
<dbReference type="Gene3D" id="3.30.1330.40">
    <property type="entry name" value="RutC-like"/>
    <property type="match status" value="1"/>
</dbReference>
<dbReference type="OrthoDB" id="309640at2759"/>
<accession>A0A9W6YUA3</accession>
<evidence type="ECO:0000313" key="2">
    <source>
        <dbReference type="EMBL" id="GMG21580.1"/>
    </source>
</evidence>
<comment type="similarity">
    <text evidence="1">Belongs to the RutC family.</text>
</comment>
<dbReference type="Proteomes" id="UP001165063">
    <property type="component" value="Unassembled WGS sequence"/>
</dbReference>
<dbReference type="NCBIfam" id="TIGR00004">
    <property type="entry name" value="Rid family detoxifying hydrolase"/>
    <property type="match status" value="1"/>
</dbReference>
<dbReference type="PANTHER" id="PTHR11803">
    <property type="entry name" value="2-IMINOBUTANOATE/2-IMINOPROPANOATE DEAMINASE RIDA"/>
    <property type="match status" value="1"/>
</dbReference>
<dbReference type="InterPro" id="IPR006056">
    <property type="entry name" value="RidA"/>
</dbReference>
<dbReference type="FunFam" id="3.30.1330.40:FF:000001">
    <property type="entry name" value="L-PSP family endoribonuclease"/>
    <property type="match status" value="1"/>
</dbReference>
<dbReference type="GO" id="GO:0005739">
    <property type="term" value="C:mitochondrion"/>
    <property type="evidence" value="ECO:0007669"/>
    <property type="project" value="TreeGrafter"/>
</dbReference>
<evidence type="ECO:0000313" key="3">
    <source>
        <dbReference type="Proteomes" id="UP001165063"/>
    </source>
</evidence>
<dbReference type="PANTHER" id="PTHR11803:SF58">
    <property type="entry name" value="PROTEIN HMF1-RELATED"/>
    <property type="match status" value="1"/>
</dbReference>
<dbReference type="Pfam" id="PF01042">
    <property type="entry name" value="Ribonuc_L-PSP"/>
    <property type="match status" value="1"/>
</dbReference>
<dbReference type="InterPro" id="IPR006175">
    <property type="entry name" value="YjgF/YER057c/UK114"/>
</dbReference>
<comment type="caution">
    <text evidence="2">The sequence shown here is derived from an EMBL/GenBank/DDBJ whole genome shotgun (WGS) entry which is preliminary data.</text>
</comment>
<dbReference type="GO" id="GO:0019239">
    <property type="term" value="F:deaminase activity"/>
    <property type="evidence" value="ECO:0007669"/>
    <property type="project" value="TreeGrafter"/>
</dbReference>
<protein>
    <submittedName>
        <fullName evidence="2">Unnamed protein product</fullName>
    </submittedName>
</protein>
<dbReference type="SUPFAM" id="SSF55298">
    <property type="entry name" value="YjgF-like"/>
    <property type="match status" value="1"/>
</dbReference>
<reference evidence="2" key="1">
    <citation type="submission" date="2023-04" db="EMBL/GenBank/DDBJ databases">
        <title>Ambrosiozyma monospora NBRC 1965.</title>
        <authorList>
            <person name="Ichikawa N."/>
            <person name="Sato H."/>
            <person name="Tonouchi N."/>
        </authorList>
    </citation>
    <scope>NUCLEOTIDE SEQUENCE</scope>
    <source>
        <strain evidence="2">NBRC 1965</strain>
    </source>
</reference>
<evidence type="ECO:0000256" key="1">
    <source>
        <dbReference type="ARBA" id="ARBA00010552"/>
    </source>
</evidence>
<dbReference type="InterPro" id="IPR035959">
    <property type="entry name" value="RutC-like_sf"/>
</dbReference>
<dbReference type="AlphaFoldDB" id="A0A9W6YUA3"/>
<dbReference type="CDD" id="cd00448">
    <property type="entry name" value="YjgF_YER057c_UK114_family"/>
    <property type="match status" value="1"/>
</dbReference>
<dbReference type="EMBL" id="BSXU01000718">
    <property type="protein sequence ID" value="GMG21580.1"/>
    <property type="molecule type" value="Genomic_DNA"/>
</dbReference>